<evidence type="ECO:0000256" key="1">
    <source>
        <dbReference type="SAM" id="MobiDB-lite"/>
    </source>
</evidence>
<accession>A0AAI9XHM4</accession>
<sequence>MPFLPSTPEPKTHSFSSSCTPTGNGERKTCREGQGRIMGRQWDGPYPDRRLRGTTRLAQYRCFPGLWYCTHGLLPSLDH</sequence>
<evidence type="ECO:0000313" key="2">
    <source>
        <dbReference type="EMBL" id="KAK1447963.1"/>
    </source>
</evidence>
<keyword evidence="3" id="KW-1185">Reference proteome</keyword>
<comment type="caution">
    <text evidence="2">The sequence shown here is derived from an EMBL/GenBank/DDBJ whole genome shotgun (WGS) entry which is preliminary data.</text>
</comment>
<protein>
    <submittedName>
        <fullName evidence="2">Uncharacterized protein</fullName>
    </submittedName>
</protein>
<dbReference type="EMBL" id="MPDP01000313">
    <property type="protein sequence ID" value="KAK1447963.1"/>
    <property type="molecule type" value="Genomic_DNA"/>
</dbReference>
<name>A0AAI9XHM4_9PEZI</name>
<evidence type="ECO:0000313" key="3">
    <source>
        <dbReference type="Proteomes" id="UP001239213"/>
    </source>
</evidence>
<reference evidence="2" key="1">
    <citation type="submission" date="2016-11" db="EMBL/GenBank/DDBJ databases">
        <title>The genome sequence of Colletotrichum cuscutae.</title>
        <authorList>
            <person name="Baroncelli R."/>
        </authorList>
    </citation>
    <scope>NUCLEOTIDE SEQUENCE</scope>
    <source>
        <strain evidence="2">IMI 304802</strain>
    </source>
</reference>
<organism evidence="2 3">
    <name type="scientific">Colletotrichum cuscutae</name>
    <dbReference type="NCBI Taxonomy" id="1209917"/>
    <lineage>
        <taxon>Eukaryota</taxon>
        <taxon>Fungi</taxon>
        <taxon>Dikarya</taxon>
        <taxon>Ascomycota</taxon>
        <taxon>Pezizomycotina</taxon>
        <taxon>Sordariomycetes</taxon>
        <taxon>Hypocreomycetidae</taxon>
        <taxon>Glomerellales</taxon>
        <taxon>Glomerellaceae</taxon>
        <taxon>Colletotrichum</taxon>
        <taxon>Colletotrichum acutatum species complex</taxon>
    </lineage>
</organism>
<dbReference type="Proteomes" id="UP001239213">
    <property type="component" value="Unassembled WGS sequence"/>
</dbReference>
<feature type="compositionally biased region" description="Basic and acidic residues" evidence="1">
    <location>
        <begin position="25"/>
        <end position="34"/>
    </location>
</feature>
<feature type="region of interest" description="Disordered" evidence="1">
    <location>
        <begin position="1"/>
        <end position="46"/>
    </location>
</feature>
<dbReference type="AlphaFoldDB" id="A0AAI9XHM4"/>
<gene>
    <name evidence="2" type="ORF">CCUS01_12038</name>
</gene>
<proteinExistence type="predicted"/>
<feature type="compositionally biased region" description="Polar residues" evidence="1">
    <location>
        <begin position="13"/>
        <end position="23"/>
    </location>
</feature>